<dbReference type="PANTHER" id="PTHR41795">
    <property type="entry name" value="EXOPOLYSACCHARIDE SYNTHESIS PROTEIN"/>
    <property type="match status" value="1"/>
</dbReference>
<keyword evidence="1" id="KW-0472">Membrane</keyword>
<proteinExistence type="predicted"/>
<organism evidence="2 3">
    <name type="scientific">Pseudofulvimonas gallinarii</name>
    <dbReference type="NCBI Taxonomy" id="634155"/>
    <lineage>
        <taxon>Bacteria</taxon>
        <taxon>Pseudomonadati</taxon>
        <taxon>Pseudomonadota</taxon>
        <taxon>Gammaproteobacteria</taxon>
        <taxon>Lysobacterales</taxon>
        <taxon>Rhodanobacteraceae</taxon>
        <taxon>Pseudofulvimonas</taxon>
    </lineage>
</organism>
<protein>
    <recommendedName>
        <fullName evidence="4">Exopolysaccharide synthesis protein ExoD</fullName>
    </recommendedName>
</protein>
<evidence type="ECO:0000313" key="2">
    <source>
        <dbReference type="EMBL" id="TCT01311.1"/>
    </source>
</evidence>
<dbReference type="Pfam" id="PF06055">
    <property type="entry name" value="ExoD"/>
    <property type="match status" value="1"/>
</dbReference>
<feature type="transmembrane region" description="Helical" evidence="1">
    <location>
        <begin position="126"/>
        <end position="143"/>
    </location>
</feature>
<feature type="transmembrane region" description="Helical" evidence="1">
    <location>
        <begin position="174"/>
        <end position="198"/>
    </location>
</feature>
<sequence length="215" mass="23912">MTAVDRLTGVLEEFVEKARLERVMLGDMLAAIGDGGYGFICLLISLPFLIPVSLGPISTAAGAAFLILGWQMIRGRQSPWLPQRIAALTLGPRQVELMLGACRRVLRWCRKISRPRLESWVEGRRGLAFAGWLIVLGGILIAVPLPGLPLTNTIPALSIIFACVALLERDGLMLLFALFWLIVTLVYFAVIGWILYFVGMQAFEWLKDYLPSWLL</sequence>
<comment type="caution">
    <text evidence="2">The sequence shown here is derived from an EMBL/GenBank/DDBJ whole genome shotgun (WGS) entry which is preliminary data.</text>
</comment>
<keyword evidence="1" id="KW-1133">Transmembrane helix</keyword>
<dbReference type="PANTHER" id="PTHR41795:SF1">
    <property type="entry name" value="EXOPOLYSACCHARIDE SYNTHESIS PROTEIN"/>
    <property type="match status" value="1"/>
</dbReference>
<evidence type="ECO:0000256" key="1">
    <source>
        <dbReference type="SAM" id="Phobius"/>
    </source>
</evidence>
<dbReference type="OrthoDB" id="8635607at2"/>
<name>A0A4S3L0A9_9GAMM</name>
<feature type="transmembrane region" description="Helical" evidence="1">
    <location>
        <begin position="149"/>
        <end position="167"/>
    </location>
</feature>
<reference evidence="2 3" key="1">
    <citation type="submission" date="2019-03" db="EMBL/GenBank/DDBJ databases">
        <title>Genomic Encyclopedia of Type Strains, Phase IV (KMG-IV): sequencing the most valuable type-strain genomes for metagenomic binning, comparative biology and taxonomic classification.</title>
        <authorList>
            <person name="Goeker M."/>
        </authorList>
    </citation>
    <scope>NUCLEOTIDE SEQUENCE [LARGE SCALE GENOMIC DNA]</scope>
    <source>
        <strain evidence="2 3">DSM 21944</strain>
    </source>
</reference>
<gene>
    <name evidence="2" type="ORF">EDC25_101173</name>
</gene>
<dbReference type="AlphaFoldDB" id="A0A4S3L0A9"/>
<keyword evidence="3" id="KW-1185">Reference proteome</keyword>
<dbReference type="RefSeq" id="WP_123521774.1">
    <property type="nucleotide sequence ID" value="NZ_JBHLWF010000005.1"/>
</dbReference>
<feature type="transmembrane region" description="Helical" evidence="1">
    <location>
        <begin position="56"/>
        <end position="73"/>
    </location>
</feature>
<keyword evidence="1" id="KW-0812">Transmembrane</keyword>
<dbReference type="Proteomes" id="UP000294599">
    <property type="component" value="Unassembled WGS sequence"/>
</dbReference>
<evidence type="ECO:0000313" key="3">
    <source>
        <dbReference type="Proteomes" id="UP000294599"/>
    </source>
</evidence>
<accession>A0A4S3L0A9</accession>
<evidence type="ECO:0008006" key="4">
    <source>
        <dbReference type="Google" id="ProtNLM"/>
    </source>
</evidence>
<dbReference type="InterPro" id="IPR010331">
    <property type="entry name" value="ExoD"/>
</dbReference>
<dbReference type="EMBL" id="SMAF01000001">
    <property type="protein sequence ID" value="TCT01311.1"/>
    <property type="molecule type" value="Genomic_DNA"/>
</dbReference>
<dbReference type="PIRSF" id="PIRSF033239">
    <property type="entry name" value="ExoD"/>
    <property type="match status" value="1"/>
</dbReference>